<gene>
    <name evidence="7" type="ORF">DDQ41_29900</name>
</gene>
<dbReference type="Gene3D" id="3.10.580.10">
    <property type="entry name" value="CBS-domain"/>
    <property type="match status" value="1"/>
</dbReference>
<dbReference type="Pfam" id="PF00005">
    <property type="entry name" value="ABC_tran"/>
    <property type="match status" value="1"/>
</dbReference>
<keyword evidence="5 7" id="KW-0067">ATP-binding</keyword>
<keyword evidence="8" id="KW-1185">Reference proteome</keyword>
<dbReference type="InterPro" id="IPR017871">
    <property type="entry name" value="ABC_transporter-like_CS"/>
</dbReference>
<dbReference type="Proteomes" id="UP000245051">
    <property type="component" value="Chromosome"/>
</dbReference>
<dbReference type="RefSeq" id="WP_109297261.1">
    <property type="nucleotide sequence ID" value="NZ_CP029254.1"/>
</dbReference>
<evidence type="ECO:0000313" key="7">
    <source>
        <dbReference type="EMBL" id="AWK12431.1"/>
    </source>
</evidence>
<dbReference type="InterPro" id="IPR027417">
    <property type="entry name" value="P-loop_NTPase"/>
</dbReference>
<evidence type="ECO:0000256" key="1">
    <source>
        <dbReference type="ARBA" id="ARBA00005417"/>
    </source>
</evidence>
<dbReference type="SMART" id="SM00382">
    <property type="entry name" value="AAA"/>
    <property type="match status" value="1"/>
</dbReference>
<evidence type="ECO:0000313" key="8">
    <source>
        <dbReference type="Proteomes" id="UP000245051"/>
    </source>
</evidence>
<keyword evidence="3" id="KW-0677">Repeat</keyword>
<reference evidence="7 8" key="1">
    <citation type="submission" date="2018-05" db="EMBL/GenBank/DDBJ databases">
        <title>Complete genome sequence of the Type Strain of Streptomyces spongiicola HNM0071, the producer of staurosporine.</title>
        <authorList>
            <person name="Zhou S."/>
            <person name="Huang X."/>
        </authorList>
    </citation>
    <scope>NUCLEOTIDE SEQUENCE [LARGE SCALE GENOMIC DNA]</scope>
    <source>
        <strain evidence="7 8">HNM0071</strain>
    </source>
</reference>
<keyword evidence="2" id="KW-0813">Transport</keyword>
<dbReference type="SUPFAM" id="SSF52540">
    <property type="entry name" value="P-loop containing nucleoside triphosphate hydrolases"/>
    <property type="match status" value="1"/>
</dbReference>
<sequence length="387" mass="41792">MIRFEEVCKVYPDGTTAVDGLSFEVAEGELVTLVGPSGCGKTTTMMMVNRLIEPTSGRILVGGEDVSRVDPVRLRRRIGYVIQQVGLFPHRTVLDNTATVPSLLGWKRRRARARAAELLDLVGLDPKTYGDRYPEQLSGGQRQRVGVARALAADPPVLLMDEPFGAVDPVVRERLQNEFLNLQATVRKTVLLVTHDLEEAVRMGDRIAVYGHGRIEQFGTPGAVLGAPATDYVARFVGADRGLKRLSVTEIDEDSLEQPPVARPDEPAGVAAARLRAADARWAVVLNAAGDLHGWVSAESLALAGDRGTVGDLTCRMEAWVPLGAPLKRAFGEMLQHDAGWVAVVDGERFAGVLTPAKLHEALRRSVGAEALGVGRDQVEFESVADV</sequence>
<feature type="domain" description="ABC transporter" evidence="6">
    <location>
        <begin position="2"/>
        <end position="237"/>
    </location>
</feature>
<dbReference type="PROSITE" id="PS50893">
    <property type="entry name" value="ABC_TRANSPORTER_2"/>
    <property type="match status" value="1"/>
</dbReference>
<dbReference type="PANTHER" id="PTHR43117">
    <property type="entry name" value="OSMOPROTECTANT IMPORT ATP-BINDING PROTEIN OSMV"/>
    <property type="match status" value="1"/>
</dbReference>
<dbReference type="InterPro" id="IPR003439">
    <property type="entry name" value="ABC_transporter-like_ATP-bd"/>
</dbReference>
<keyword evidence="4" id="KW-0547">Nucleotide-binding</keyword>
<dbReference type="EMBL" id="CP029254">
    <property type="protein sequence ID" value="AWK12431.1"/>
    <property type="molecule type" value="Genomic_DNA"/>
</dbReference>
<dbReference type="SUPFAM" id="SSF54631">
    <property type="entry name" value="CBS-domain pair"/>
    <property type="match status" value="1"/>
</dbReference>
<accession>A0ABM6VEJ8</accession>
<dbReference type="PANTHER" id="PTHR43117:SF4">
    <property type="entry name" value="OSMOPROTECTANT IMPORT ATP-BINDING PROTEIN OSMV"/>
    <property type="match status" value="1"/>
</dbReference>
<dbReference type="InterPro" id="IPR046342">
    <property type="entry name" value="CBS_dom_sf"/>
</dbReference>
<comment type="similarity">
    <text evidence="1">Belongs to the ABC transporter superfamily.</text>
</comment>
<evidence type="ECO:0000256" key="5">
    <source>
        <dbReference type="ARBA" id="ARBA00022840"/>
    </source>
</evidence>
<evidence type="ECO:0000259" key="6">
    <source>
        <dbReference type="PROSITE" id="PS50893"/>
    </source>
</evidence>
<dbReference type="NCBIfam" id="TIGR01186">
    <property type="entry name" value="proV"/>
    <property type="match status" value="1"/>
</dbReference>
<organism evidence="7 8">
    <name type="scientific">Streptomyces spongiicola</name>
    <dbReference type="NCBI Taxonomy" id="1690221"/>
    <lineage>
        <taxon>Bacteria</taxon>
        <taxon>Bacillati</taxon>
        <taxon>Actinomycetota</taxon>
        <taxon>Actinomycetes</taxon>
        <taxon>Kitasatosporales</taxon>
        <taxon>Streptomycetaceae</taxon>
        <taxon>Streptomyces</taxon>
    </lineage>
</organism>
<dbReference type="PROSITE" id="PS00211">
    <property type="entry name" value="ABC_TRANSPORTER_1"/>
    <property type="match status" value="1"/>
</dbReference>
<protein>
    <submittedName>
        <fullName evidence="7">ABC transporter ATP-binding protein</fullName>
    </submittedName>
</protein>
<dbReference type="Gene3D" id="3.40.50.300">
    <property type="entry name" value="P-loop containing nucleotide triphosphate hydrolases"/>
    <property type="match status" value="1"/>
</dbReference>
<evidence type="ECO:0000256" key="2">
    <source>
        <dbReference type="ARBA" id="ARBA00022448"/>
    </source>
</evidence>
<proteinExistence type="inferred from homology"/>
<evidence type="ECO:0000256" key="3">
    <source>
        <dbReference type="ARBA" id="ARBA00022737"/>
    </source>
</evidence>
<dbReference type="GO" id="GO:0005524">
    <property type="term" value="F:ATP binding"/>
    <property type="evidence" value="ECO:0007669"/>
    <property type="project" value="UniProtKB-KW"/>
</dbReference>
<dbReference type="InterPro" id="IPR003593">
    <property type="entry name" value="AAA+_ATPase"/>
</dbReference>
<dbReference type="InterPro" id="IPR005892">
    <property type="entry name" value="Gly-betaine_transp_ATP-bd"/>
</dbReference>
<evidence type="ECO:0000256" key="4">
    <source>
        <dbReference type="ARBA" id="ARBA00022741"/>
    </source>
</evidence>
<name>A0ABM6VEJ8_9ACTN</name>